<evidence type="ECO:0000313" key="2">
    <source>
        <dbReference type="EMBL" id="AUH65672.1"/>
    </source>
</evidence>
<gene>
    <name evidence="2" type="ORF">CX676_17195</name>
</gene>
<proteinExistence type="predicted"/>
<reference evidence="2 3" key="1">
    <citation type="journal article" date="2013" name="Antonie Van Leeuwenhoek">
        <title>Paracoccus zhejiangensis sp. nov., isolated from activated sludge in wastewater-treatment system.</title>
        <authorList>
            <person name="Wu Z.G."/>
            <person name="Zhang D.F."/>
            <person name="Liu Y.L."/>
            <person name="Wang F."/>
            <person name="Jiang X."/>
            <person name="Li C."/>
            <person name="Li S.P."/>
            <person name="Hong Q."/>
            <person name="Li W.J."/>
        </authorList>
    </citation>
    <scope>NUCLEOTIDE SEQUENCE [LARGE SCALE GENOMIC DNA]</scope>
    <source>
        <strain evidence="2 3">J6</strain>
    </source>
</reference>
<sequence>MTAMVSHYAEAVTESPVAGLIARFNAWNARRVTRNELNSLSERLLEDIGLVRADIDGIVSKI</sequence>
<dbReference type="Proteomes" id="UP000234530">
    <property type="component" value="Chromosome"/>
</dbReference>
<keyword evidence="3" id="KW-1185">Reference proteome</keyword>
<accession>A0A2H5F2B7</accession>
<dbReference type="EMBL" id="CP025430">
    <property type="protein sequence ID" value="AUH65672.1"/>
    <property type="molecule type" value="Genomic_DNA"/>
</dbReference>
<dbReference type="InterPro" id="IPR009506">
    <property type="entry name" value="YjiS-like"/>
</dbReference>
<feature type="domain" description="YjiS-like" evidence="1">
    <location>
        <begin position="20"/>
        <end position="56"/>
    </location>
</feature>
<dbReference type="AlphaFoldDB" id="A0A2H5F2B7"/>
<name>A0A2H5F2B7_9RHOB</name>
<dbReference type="KEGG" id="pzh:CX676_17195"/>
<evidence type="ECO:0000259" key="1">
    <source>
        <dbReference type="Pfam" id="PF06568"/>
    </source>
</evidence>
<evidence type="ECO:0000313" key="3">
    <source>
        <dbReference type="Proteomes" id="UP000234530"/>
    </source>
</evidence>
<protein>
    <recommendedName>
        <fullName evidence="1">YjiS-like domain-containing protein</fullName>
    </recommendedName>
</protein>
<dbReference type="Pfam" id="PF06568">
    <property type="entry name" value="YjiS-like"/>
    <property type="match status" value="1"/>
</dbReference>
<organism evidence="2 3">
    <name type="scientific">Paracoccus zhejiangensis</name>
    <dbReference type="NCBI Taxonomy" id="1077935"/>
    <lineage>
        <taxon>Bacteria</taxon>
        <taxon>Pseudomonadati</taxon>
        <taxon>Pseudomonadota</taxon>
        <taxon>Alphaproteobacteria</taxon>
        <taxon>Rhodobacterales</taxon>
        <taxon>Paracoccaceae</taxon>
        <taxon>Paracoccus</taxon>
    </lineage>
</organism>
<dbReference type="RefSeq" id="WP_101753645.1">
    <property type="nucleotide sequence ID" value="NZ_CP025430.1"/>
</dbReference>